<comment type="caution">
    <text evidence="3">The sequence shown here is derived from an EMBL/GenBank/DDBJ whole genome shotgun (WGS) entry which is preliminary data.</text>
</comment>
<dbReference type="AlphaFoldDB" id="A0A5C8PTN1"/>
<gene>
    <name evidence="3" type="ORF">FHP25_05270</name>
</gene>
<protein>
    <submittedName>
        <fullName evidence="3">VWA domain-containing protein</fullName>
    </submittedName>
</protein>
<dbReference type="EMBL" id="VDUZ01000004">
    <property type="protein sequence ID" value="TXL80439.1"/>
    <property type="molecule type" value="Genomic_DNA"/>
</dbReference>
<accession>A0A5C8PTN1</accession>
<evidence type="ECO:0000313" key="3">
    <source>
        <dbReference type="EMBL" id="TXL80439.1"/>
    </source>
</evidence>
<dbReference type="Gene3D" id="3.40.50.410">
    <property type="entry name" value="von Willebrand factor, type A domain"/>
    <property type="match status" value="1"/>
</dbReference>
<dbReference type="SUPFAM" id="SSF53300">
    <property type="entry name" value="vWA-like"/>
    <property type="match status" value="1"/>
</dbReference>
<feature type="compositionally biased region" description="Low complexity" evidence="1">
    <location>
        <begin position="123"/>
        <end position="136"/>
    </location>
</feature>
<keyword evidence="4" id="KW-1185">Reference proteome</keyword>
<feature type="compositionally biased region" description="Polar residues" evidence="1">
    <location>
        <begin position="98"/>
        <end position="122"/>
    </location>
</feature>
<dbReference type="PANTHER" id="PTHR41248">
    <property type="entry name" value="NORD PROTEIN"/>
    <property type="match status" value="1"/>
</dbReference>
<proteinExistence type="predicted"/>
<feature type="domain" description="VWFA" evidence="2">
    <location>
        <begin position="270"/>
        <end position="453"/>
    </location>
</feature>
<name>A0A5C8PTN1_9HYPH</name>
<evidence type="ECO:0000256" key="1">
    <source>
        <dbReference type="SAM" id="MobiDB-lite"/>
    </source>
</evidence>
<organism evidence="3 4">
    <name type="scientific">Vineibacter terrae</name>
    <dbReference type="NCBI Taxonomy" id="2586908"/>
    <lineage>
        <taxon>Bacteria</taxon>
        <taxon>Pseudomonadati</taxon>
        <taxon>Pseudomonadota</taxon>
        <taxon>Alphaproteobacteria</taxon>
        <taxon>Hyphomicrobiales</taxon>
        <taxon>Vineibacter</taxon>
    </lineage>
</organism>
<dbReference type="Proteomes" id="UP000321638">
    <property type="component" value="Unassembled WGS sequence"/>
</dbReference>
<dbReference type="InterPro" id="IPR002035">
    <property type="entry name" value="VWF_A"/>
</dbReference>
<dbReference type="PROSITE" id="PS50234">
    <property type="entry name" value="VWFA"/>
    <property type="match status" value="1"/>
</dbReference>
<evidence type="ECO:0000313" key="4">
    <source>
        <dbReference type="Proteomes" id="UP000321638"/>
    </source>
</evidence>
<dbReference type="InterPro" id="IPR036465">
    <property type="entry name" value="vWFA_dom_sf"/>
</dbReference>
<feature type="region of interest" description="Disordered" evidence="1">
    <location>
        <begin position="98"/>
        <end position="161"/>
    </location>
</feature>
<feature type="compositionally biased region" description="Basic residues" evidence="1">
    <location>
        <begin position="137"/>
        <end position="161"/>
    </location>
</feature>
<dbReference type="OrthoDB" id="9758211at2"/>
<dbReference type="InterPro" id="IPR051928">
    <property type="entry name" value="NorD/CobT"/>
</dbReference>
<evidence type="ECO:0000259" key="2">
    <source>
        <dbReference type="PROSITE" id="PS50234"/>
    </source>
</evidence>
<dbReference type="PANTHER" id="PTHR41248:SF1">
    <property type="entry name" value="NORD PROTEIN"/>
    <property type="match status" value="1"/>
</dbReference>
<sequence>MPASRRWRCGPCPACVISGRRSTWRCHTAARRRHCWPAWRVPCSTPPIATTMPGSPRAAPCSRRRRSRIRGSAAPWAACWATTWARCVCSSIPTPMSSSRPIVTTTPASGISPTRRTPSWTISRSRSTRPASSVVTSRRRRHPTTHRRVMTSGVRARRRRPPRKAIATYPEWDHVLARERSDWTTIVETAPSPAPAAWSLSTPLASDDVTRRVQALAKTATIGRRLRQKRRSEGETLDIDACIAAHVALRTCQPPDHRVYVRHVPGPRDLALLLLDLSESTNDADGDGRTVLAAERAAAAAIDGAGDALAVHGFCSDGRHKVFYTQLKDFDEPFDLPVRGRLAGLRAGFSTRLGTAMRHAGAGLEARRAFRRVLLLLTDGEPADIDVFDPLYLVADARHVAQRLRQRGVDVFALGIGAGVHLARIVGPHAVLQMPDIAALPARLLQLYTRLKR</sequence>
<reference evidence="3 4" key="1">
    <citation type="submission" date="2019-06" db="EMBL/GenBank/DDBJ databases">
        <title>New taxonomy in bacterial strain CC-CFT640, isolated from vineyard.</title>
        <authorList>
            <person name="Lin S.-Y."/>
            <person name="Tsai C.-F."/>
            <person name="Young C.-C."/>
        </authorList>
    </citation>
    <scope>NUCLEOTIDE SEQUENCE [LARGE SCALE GENOMIC DNA]</scope>
    <source>
        <strain evidence="3 4">CC-CFT640</strain>
    </source>
</reference>
<dbReference type="Pfam" id="PF00092">
    <property type="entry name" value="VWA"/>
    <property type="match status" value="1"/>
</dbReference>